<keyword evidence="2" id="KW-0812">Transmembrane</keyword>
<dbReference type="InterPro" id="IPR035965">
    <property type="entry name" value="PAS-like_dom_sf"/>
</dbReference>
<dbReference type="Gene3D" id="3.20.20.450">
    <property type="entry name" value="EAL domain"/>
    <property type="match status" value="1"/>
</dbReference>
<dbReference type="STRING" id="200904.GCA_900168775_01338"/>
<dbReference type="PANTHER" id="PTHR44757:SF2">
    <property type="entry name" value="BIOFILM ARCHITECTURE MAINTENANCE PROTEIN MBAA"/>
    <property type="match status" value="1"/>
</dbReference>
<dbReference type="InterPro" id="IPR000160">
    <property type="entry name" value="GGDEF_dom"/>
</dbReference>
<feature type="domain" description="PAC" evidence="4">
    <location>
        <begin position="445"/>
        <end position="501"/>
    </location>
</feature>
<dbReference type="PROSITE" id="PS50887">
    <property type="entry name" value="GGDEF"/>
    <property type="match status" value="1"/>
</dbReference>
<feature type="transmembrane region" description="Helical" evidence="2">
    <location>
        <begin position="45"/>
        <end position="63"/>
    </location>
</feature>
<proteinExistence type="predicted"/>
<evidence type="ECO:0000259" key="5">
    <source>
        <dbReference type="PROSITE" id="PS50883"/>
    </source>
</evidence>
<dbReference type="Pfam" id="PF00563">
    <property type="entry name" value="EAL"/>
    <property type="match status" value="1"/>
</dbReference>
<evidence type="ECO:0000313" key="7">
    <source>
        <dbReference type="EMBL" id="RBO94599.1"/>
    </source>
</evidence>
<feature type="transmembrane region" description="Helical" evidence="2">
    <location>
        <begin position="7"/>
        <end position="25"/>
    </location>
</feature>
<feature type="domain" description="EAL" evidence="5">
    <location>
        <begin position="668"/>
        <end position="921"/>
    </location>
</feature>
<comment type="caution">
    <text evidence="7">The sequence shown here is derived from an EMBL/GenBank/DDBJ whole genome shotgun (WGS) entry which is preliminary data.</text>
</comment>
<evidence type="ECO:0000313" key="8">
    <source>
        <dbReference type="Proteomes" id="UP000252254"/>
    </source>
</evidence>
<reference evidence="7 8" key="1">
    <citation type="submission" date="2018-06" db="EMBL/GenBank/DDBJ databases">
        <title>Genomic Encyclopedia of Type Strains, Phase IV (KMG-IV): sequencing the most valuable type-strain genomes for metagenomic binning, comparative biology and taxonomic classification.</title>
        <authorList>
            <person name="Goeker M."/>
        </authorList>
    </citation>
    <scope>NUCLEOTIDE SEQUENCE [LARGE SCALE GENOMIC DNA]</scope>
    <source>
        <strain evidence="7 8">DSM 15140</strain>
    </source>
</reference>
<evidence type="ECO:0000259" key="6">
    <source>
        <dbReference type="PROSITE" id="PS50887"/>
    </source>
</evidence>
<dbReference type="InterPro" id="IPR029787">
    <property type="entry name" value="Nucleotide_cyclase"/>
</dbReference>
<dbReference type="InterPro" id="IPR001610">
    <property type="entry name" value="PAC"/>
</dbReference>
<dbReference type="PROSITE" id="PS50883">
    <property type="entry name" value="EAL"/>
    <property type="match status" value="1"/>
</dbReference>
<dbReference type="Proteomes" id="UP000252254">
    <property type="component" value="Unassembled WGS sequence"/>
</dbReference>
<dbReference type="SMART" id="SM00052">
    <property type="entry name" value="EAL"/>
    <property type="match status" value="1"/>
</dbReference>
<evidence type="ECO:0000259" key="4">
    <source>
        <dbReference type="PROSITE" id="PS50113"/>
    </source>
</evidence>
<organism evidence="7 8">
    <name type="scientific">Paraliobacillus ryukyuensis</name>
    <dbReference type="NCBI Taxonomy" id="200904"/>
    <lineage>
        <taxon>Bacteria</taxon>
        <taxon>Bacillati</taxon>
        <taxon>Bacillota</taxon>
        <taxon>Bacilli</taxon>
        <taxon>Bacillales</taxon>
        <taxon>Bacillaceae</taxon>
        <taxon>Paraliobacillus</taxon>
    </lineage>
</organism>
<dbReference type="Pfam" id="PF00990">
    <property type="entry name" value="GGDEF"/>
    <property type="match status" value="1"/>
</dbReference>
<evidence type="ECO:0000256" key="2">
    <source>
        <dbReference type="SAM" id="Phobius"/>
    </source>
</evidence>
<sequence length="929" mass="108227">MKAAVKISVVYLLVGLLWIIFSDRLLELIFTNNNTISLFQTTKGFFYVFLTTLLIFFMVRLLVKRHQQETLNRINKEKELITLLNENDQFRHLFEQSTAGMVITDPNKKDNPIIYVNEGFEQITGYTTEEVIGGNCSFLSDQRDLSNNISEINQALENQETVKMELKNYRKDGTFYWAVLKISPIFNTHNELTCCVGVLEDITEKKIKTDFMENQLKIAKEMLSPNNIRDTIKKSCQMVEDHLNMGCMILRIDEKRQTYELFGSNSIPIAIINKIYERAYNERSQVYLKMLSNSGSYELKDMMEHEVYGFYWRLLYEEGFRSFNVKPILNEEGQVLGGFFVFSKQNENVESIMLQTIENYASILSISLKHMDYLKEIEQSERNYRLIADNTKDMICVIDSDLNTEYISPSYELYFEGFSSFNDLINALPATSQLRLIGYVNQLIKEYELHRIELPFDIDQQTYQLEVDGKQIYDSEEGKNKILLVFRDITERKCYEVSLNRVLYYDSLTNLPNRYYFKQLLEDMISNYDQLALLVLDFDQIKEISNTFGQGAGEYLLNNVADRIKNLIPDATIARTGEEQFSIVSKQINDKYELEKKVKQVLAEMNTFWHYQAHQFVTTVNIGAALFNDQTADTIILQAELALKESFKQGKQRYYIYKDAMKEGNISSLSLQNELYHALDKDQFEIWYQPQIDTVSSKVEGMEALIRWNHDTFGIISPSQFIPIAEETRWIIPIGTWVIRQVCQDLVTWLREGLSYKVSLNISYVQMEDEMFLTKVKEILEETGCPPHLLVFEITENMLMKDLALSLNVINELKILGIEIAVDDFGVGYSSLSYLKQFKLDCLKIDRSFVTHIHKDINDYAIVQAVTEMSQSMGLKVIAEGVESIEHVHLLQRLGCEHFQGYWYSKPVRKELLPEKIQTIHREKFISSQ</sequence>
<name>A0A366DYJ5_9BACI</name>
<keyword evidence="8" id="KW-1185">Reference proteome</keyword>
<dbReference type="InterPro" id="IPR000700">
    <property type="entry name" value="PAS-assoc_C"/>
</dbReference>
<dbReference type="SMART" id="SM00086">
    <property type="entry name" value="PAC"/>
    <property type="match status" value="2"/>
</dbReference>
<dbReference type="InterPro" id="IPR035919">
    <property type="entry name" value="EAL_sf"/>
</dbReference>
<dbReference type="CDD" id="cd01949">
    <property type="entry name" value="GGDEF"/>
    <property type="match status" value="1"/>
</dbReference>
<dbReference type="CDD" id="cd00130">
    <property type="entry name" value="PAS"/>
    <property type="match status" value="2"/>
</dbReference>
<feature type="domain" description="PAC" evidence="4">
    <location>
        <begin position="162"/>
        <end position="214"/>
    </location>
</feature>
<keyword evidence="1" id="KW-0175">Coiled coil</keyword>
<evidence type="ECO:0000259" key="3">
    <source>
        <dbReference type="PROSITE" id="PS50112"/>
    </source>
</evidence>
<dbReference type="PANTHER" id="PTHR44757">
    <property type="entry name" value="DIGUANYLATE CYCLASE DGCP"/>
    <property type="match status" value="1"/>
</dbReference>
<dbReference type="SUPFAM" id="SSF55785">
    <property type="entry name" value="PYP-like sensor domain (PAS domain)"/>
    <property type="match status" value="2"/>
</dbReference>
<feature type="domain" description="GGDEF" evidence="6">
    <location>
        <begin position="529"/>
        <end position="659"/>
    </location>
</feature>
<dbReference type="RefSeq" id="WP_113869818.1">
    <property type="nucleotide sequence ID" value="NZ_BAABQN010000009.1"/>
</dbReference>
<dbReference type="SUPFAM" id="SSF141868">
    <property type="entry name" value="EAL domain-like"/>
    <property type="match status" value="1"/>
</dbReference>
<dbReference type="InterPro" id="IPR029016">
    <property type="entry name" value="GAF-like_dom_sf"/>
</dbReference>
<dbReference type="InterPro" id="IPR052155">
    <property type="entry name" value="Biofilm_reg_signaling"/>
</dbReference>
<gene>
    <name evidence="7" type="ORF">DES48_11086</name>
</gene>
<dbReference type="SUPFAM" id="SSF55073">
    <property type="entry name" value="Nucleotide cyclase"/>
    <property type="match status" value="1"/>
</dbReference>
<feature type="coiled-coil region" evidence="1">
    <location>
        <begin position="142"/>
        <end position="172"/>
    </location>
</feature>
<dbReference type="SUPFAM" id="SSF55781">
    <property type="entry name" value="GAF domain-like"/>
    <property type="match status" value="1"/>
</dbReference>
<dbReference type="NCBIfam" id="TIGR00229">
    <property type="entry name" value="sensory_box"/>
    <property type="match status" value="2"/>
</dbReference>
<accession>A0A366DYJ5</accession>
<dbReference type="Gene3D" id="3.30.450.20">
    <property type="entry name" value="PAS domain"/>
    <property type="match status" value="2"/>
</dbReference>
<dbReference type="NCBIfam" id="TIGR00254">
    <property type="entry name" value="GGDEF"/>
    <property type="match status" value="1"/>
</dbReference>
<dbReference type="AlphaFoldDB" id="A0A366DYJ5"/>
<dbReference type="EMBL" id="QNRI01000010">
    <property type="protein sequence ID" value="RBO94599.1"/>
    <property type="molecule type" value="Genomic_DNA"/>
</dbReference>
<dbReference type="SMART" id="SM00267">
    <property type="entry name" value="GGDEF"/>
    <property type="match status" value="1"/>
</dbReference>
<dbReference type="InterPro" id="IPR043128">
    <property type="entry name" value="Rev_trsase/Diguanyl_cyclase"/>
</dbReference>
<keyword evidence="2" id="KW-0472">Membrane</keyword>
<dbReference type="Gene3D" id="3.30.450.40">
    <property type="match status" value="1"/>
</dbReference>
<evidence type="ECO:0000256" key="1">
    <source>
        <dbReference type="SAM" id="Coils"/>
    </source>
</evidence>
<dbReference type="PROSITE" id="PS50112">
    <property type="entry name" value="PAS"/>
    <property type="match status" value="1"/>
</dbReference>
<feature type="domain" description="PAS" evidence="3">
    <location>
        <begin position="86"/>
        <end position="159"/>
    </location>
</feature>
<dbReference type="InterPro" id="IPR001633">
    <property type="entry name" value="EAL_dom"/>
</dbReference>
<dbReference type="PROSITE" id="PS50113">
    <property type="entry name" value="PAC"/>
    <property type="match status" value="2"/>
</dbReference>
<dbReference type="SMART" id="SM00091">
    <property type="entry name" value="PAS"/>
    <property type="match status" value="2"/>
</dbReference>
<dbReference type="OrthoDB" id="9759607at2"/>
<dbReference type="InterPro" id="IPR000014">
    <property type="entry name" value="PAS"/>
</dbReference>
<protein>
    <submittedName>
        <fullName evidence="7">PAS domain S-box-containing protein/diguanylate cyclase (GGDEF)-like protein</fullName>
    </submittedName>
</protein>
<dbReference type="Gene3D" id="3.30.70.270">
    <property type="match status" value="1"/>
</dbReference>
<dbReference type="CDD" id="cd01948">
    <property type="entry name" value="EAL"/>
    <property type="match status" value="1"/>
</dbReference>
<dbReference type="Pfam" id="PF13426">
    <property type="entry name" value="PAS_9"/>
    <property type="match status" value="1"/>
</dbReference>
<keyword evidence="2" id="KW-1133">Transmembrane helix</keyword>